<keyword evidence="3" id="KW-1185">Reference proteome</keyword>
<dbReference type="Pfam" id="PF13614">
    <property type="entry name" value="AAA_31"/>
    <property type="match status" value="1"/>
</dbReference>
<comment type="caution">
    <text evidence="2">The sequence shown here is derived from an EMBL/GenBank/DDBJ whole genome shotgun (WGS) entry which is preliminary data.</text>
</comment>
<dbReference type="CDD" id="cd02042">
    <property type="entry name" value="ParAB_family"/>
    <property type="match status" value="1"/>
</dbReference>
<evidence type="ECO:0000313" key="2">
    <source>
        <dbReference type="EMBL" id="NMF87190.1"/>
    </source>
</evidence>
<dbReference type="SUPFAM" id="SSF52540">
    <property type="entry name" value="P-loop containing nucleoside triphosphate hydrolases"/>
    <property type="match status" value="1"/>
</dbReference>
<sequence length="301" mass="32547">MIVYSTVSTKGGVGKSTLTANLGALLADIGMRVLLIDADVQPSLSRYYPIAKRARHGLTQMIKQGALTDDCISTIDFALAPMPLRRQPRLNPNGCLDIVISDAPQGTLQDWLAPRMDSALRIKLALRSPLLHEHYDVVLIDTQGAVGHLQDAAVLAADVLLSPISPDILSAREFLSGTEELLNRVETAAAFGISVPQMLAMIYRHENTRDAREIGKAIRESYQQLKCKVVLLKTVIPHAVAYRNAATAQVPVHWVDPVKACPAMHALLWELIPSLDGVHAGVPSEVPCEVGGDHDAQNAIA</sequence>
<dbReference type="Proteomes" id="UP000652074">
    <property type="component" value="Unassembled WGS sequence"/>
</dbReference>
<proteinExistence type="predicted"/>
<evidence type="ECO:0000259" key="1">
    <source>
        <dbReference type="Pfam" id="PF13614"/>
    </source>
</evidence>
<dbReference type="EMBL" id="WTVR01000002">
    <property type="protein sequence ID" value="NMF87190.1"/>
    <property type="molecule type" value="Genomic_DNA"/>
</dbReference>
<organism evidence="2 3">
    <name type="scientific">Aromatoleum petrolei</name>
    <dbReference type="NCBI Taxonomy" id="76116"/>
    <lineage>
        <taxon>Bacteria</taxon>
        <taxon>Pseudomonadati</taxon>
        <taxon>Pseudomonadota</taxon>
        <taxon>Betaproteobacteria</taxon>
        <taxon>Rhodocyclales</taxon>
        <taxon>Rhodocyclaceae</taxon>
        <taxon>Aromatoleum</taxon>
    </lineage>
</organism>
<dbReference type="RefSeq" id="WP_169204637.1">
    <property type="nucleotide sequence ID" value="NZ_CP059560.1"/>
</dbReference>
<gene>
    <name evidence="2" type="ORF">GPA26_01720</name>
</gene>
<dbReference type="PANTHER" id="PTHR13696:SF96">
    <property type="entry name" value="COBQ_COBB_MIND_PARA NUCLEOTIDE BINDING DOMAIN-CONTAINING PROTEIN"/>
    <property type="match status" value="1"/>
</dbReference>
<evidence type="ECO:0000313" key="3">
    <source>
        <dbReference type="Proteomes" id="UP000652074"/>
    </source>
</evidence>
<feature type="domain" description="AAA" evidence="1">
    <location>
        <begin position="6"/>
        <end position="187"/>
    </location>
</feature>
<dbReference type="InterPro" id="IPR027417">
    <property type="entry name" value="P-loop_NTPase"/>
</dbReference>
<dbReference type="InterPro" id="IPR025669">
    <property type="entry name" value="AAA_dom"/>
</dbReference>
<name>A0ABX1MJ66_9RHOO</name>
<protein>
    <submittedName>
        <fullName evidence="2">AAA family ATPase</fullName>
    </submittedName>
</protein>
<dbReference type="Gene3D" id="3.40.50.300">
    <property type="entry name" value="P-loop containing nucleotide triphosphate hydrolases"/>
    <property type="match status" value="1"/>
</dbReference>
<reference evidence="2 3" key="1">
    <citation type="submission" date="2019-12" db="EMBL/GenBank/DDBJ databases">
        <title>Comparative genomics gives insights into the taxonomy of the Azoarcus-Aromatoleum group and reveals separate origins of nif in the plant-associated Azoarcus and non-plant-associated Aromatoleum sub-groups.</title>
        <authorList>
            <person name="Lafos M."/>
            <person name="Maluk M."/>
            <person name="Batista M."/>
            <person name="Junghare M."/>
            <person name="Carmona M."/>
            <person name="Faoro H."/>
            <person name="Cruz L.M."/>
            <person name="Battistoni F."/>
            <person name="De Souza E."/>
            <person name="Pedrosa F."/>
            <person name="Chen W.-M."/>
            <person name="Poole P.S."/>
            <person name="Dixon R.A."/>
            <person name="James E.K."/>
        </authorList>
    </citation>
    <scope>NUCLEOTIDE SEQUENCE [LARGE SCALE GENOMIC DNA]</scope>
    <source>
        <strain evidence="2 3">ToN1</strain>
    </source>
</reference>
<dbReference type="PANTHER" id="PTHR13696">
    <property type="entry name" value="P-LOOP CONTAINING NUCLEOSIDE TRIPHOSPHATE HYDROLASE"/>
    <property type="match status" value="1"/>
</dbReference>
<accession>A0ABX1MJ66</accession>
<dbReference type="InterPro" id="IPR050678">
    <property type="entry name" value="DNA_Partitioning_ATPase"/>
</dbReference>